<dbReference type="OrthoDB" id="9811754at2"/>
<keyword evidence="9" id="KW-1185">Reference proteome</keyword>
<feature type="transmembrane region" description="Helical" evidence="5">
    <location>
        <begin position="7"/>
        <end position="28"/>
    </location>
</feature>
<comment type="similarity">
    <text evidence="1">Belongs to the membrane fusion protein (MFP) (TC 8.A.1) family.</text>
</comment>
<feature type="domain" description="p-hydroxybenzoic acid efflux pump subunit AaeA alpha-helical hairpin" evidence="6">
    <location>
        <begin position="80"/>
        <end position="151"/>
    </location>
</feature>
<evidence type="ECO:0000256" key="4">
    <source>
        <dbReference type="ARBA" id="ARBA00023136"/>
    </source>
</evidence>
<dbReference type="NCBIfam" id="TIGR01730">
    <property type="entry name" value="RND_mfp"/>
    <property type="match status" value="1"/>
</dbReference>
<keyword evidence="2 5" id="KW-0812">Transmembrane</keyword>
<proteinExistence type="inferred from homology"/>
<dbReference type="HOGENOM" id="CLU_018816_15_2_5"/>
<dbReference type="InParanoid" id="F1ZBL3"/>
<evidence type="ECO:0000313" key="8">
    <source>
        <dbReference type="EMBL" id="EGD57903.1"/>
    </source>
</evidence>
<dbReference type="AlphaFoldDB" id="F1ZBL3"/>
<dbReference type="Gene3D" id="2.40.30.170">
    <property type="match status" value="1"/>
</dbReference>
<evidence type="ECO:0000256" key="1">
    <source>
        <dbReference type="ARBA" id="ARBA00009477"/>
    </source>
</evidence>
<comment type="caution">
    <text evidence="8">The sequence shown here is derived from an EMBL/GenBank/DDBJ whole genome shotgun (WGS) entry which is preliminary data.</text>
</comment>
<dbReference type="RefSeq" id="WP_008070670.1">
    <property type="nucleotide sequence ID" value="NZ_AQWK01000007.1"/>
</dbReference>
<dbReference type="Proteomes" id="UP000004728">
    <property type="component" value="Unassembled WGS sequence"/>
</dbReference>
<dbReference type="EMBL" id="AEWJ01000051">
    <property type="protein sequence ID" value="EGD57903.1"/>
    <property type="molecule type" value="Genomic_DNA"/>
</dbReference>
<dbReference type="eggNOG" id="COG1566">
    <property type="taxonomic scope" value="Bacteria"/>
</dbReference>
<dbReference type="PANTHER" id="PTHR30367">
    <property type="entry name" value="P-HYDROXYBENZOIC ACID EFFLUX PUMP SUBUNIT AAEA-RELATED"/>
    <property type="match status" value="1"/>
</dbReference>
<keyword evidence="3 5" id="KW-1133">Transmembrane helix</keyword>
<dbReference type="InterPro" id="IPR006143">
    <property type="entry name" value="RND_pump_MFP"/>
</dbReference>
<evidence type="ECO:0000259" key="6">
    <source>
        <dbReference type="Pfam" id="PF25878"/>
    </source>
</evidence>
<dbReference type="PANTHER" id="PTHR30367:SF12">
    <property type="entry name" value="P-HYDROXYBENZOIC ACID EFFLUX PUMP SUBUNIT AAEA"/>
    <property type="match status" value="1"/>
</dbReference>
<dbReference type="GO" id="GO:0016020">
    <property type="term" value="C:membrane"/>
    <property type="evidence" value="ECO:0007669"/>
    <property type="project" value="InterPro"/>
</dbReference>
<evidence type="ECO:0000256" key="5">
    <source>
        <dbReference type="SAM" id="Phobius"/>
    </source>
</evidence>
<feature type="domain" description="p-hydroxybenzoic acid efflux pump subunit AaeA-like beta-barrel" evidence="7">
    <location>
        <begin position="188"/>
        <end position="285"/>
    </location>
</feature>
<dbReference type="Gene3D" id="2.40.50.100">
    <property type="match status" value="1"/>
</dbReference>
<accession>F1ZBL3</accession>
<dbReference type="GO" id="GO:0022857">
    <property type="term" value="F:transmembrane transporter activity"/>
    <property type="evidence" value="ECO:0007669"/>
    <property type="project" value="InterPro"/>
</dbReference>
<dbReference type="InterPro" id="IPR050393">
    <property type="entry name" value="MFP_Efflux_Pump"/>
</dbReference>
<evidence type="ECO:0000259" key="7">
    <source>
        <dbReference type="Pfam" id="PF25963"/>
    </source>
</evidence>
<reference evidence="8 9" key="1">
    <citation type="journal article" date="2012" name="J. Bacteriol.">
        <title>Draft Genome Sequence of Novosphingobium nitrogenifigens Y88T.</title>
        <authorList>
            <person name="Strabala T.J."/>
            <person name="Macdonald L."/>
            <person name="Liu V."/>
            <person name="Smit A.M."/>
        </authorList>
    </citation>
    <scope>NUCLEOTIDE SEQUENCE [LARGE SCALE GENOMIC DNA]</scope>
    <source>
        <strain evidence="8 9">DSM 19370</strain>
    </source>
</reference>
<gene>
    <name evidence="8" type="ORF">Y88_3233</name>
</gene>
<dbReference type="InterPro" id="IPR058634">
    <property type="entry name" value="AaeA-lik-b-barrel"/>
</dbReference>
<organism evidence="8 9">
    <name type="scientific">Novosphingobium nitrogenifigens DSM 19370</name>
    <dbReference type="NCBI Taxonomy" id="983920"/>
    <lineage>
        <taxon>Bacteria</taxon>
        <taxon>Pseudomonadati</taxon>
        <taxon>Pseudomonadota</taxon>
        <taxon>Alphaproteobacteria</taxon>
        <taxon>Sphingomonadales</taxon>
        <taxon>Sphingomonadaceae</taxon>
        <taxon>Novosphingobium</taxon>
    </lineage>
</organism>
<dbReference type="Pfam" id="PF25878">
    <property type="entry name" value="HH_AAEA_pHBA"/>
    <property type="match status" value="1"/>
</dbReference>
<dbReference type="SUPFAM" id="SSF111369">
    <property type="entry name" value="HlyD-like secretion proteins"/>
    <property type="match status" value="1"/>
</dbReference>
<dbReference type="Pfam" id="PF25963">
    <property type="entry name" value="Beta-barrel_AAEA"/>
    <property type="match status" value="1"/>
</dbReference>
<dbReference type="FunCoup" id="F1ZBL3">
    <property type="interactions" value="72"/>
</dbReference>
<protein>
    <submittedName>
        <fullName evidence="8">Secretion protein HlyD family protein</fullName>
    </submittedName>
</protein>
<sequence>MTTRIALLRWLTSALMILLVGAAGYSLWVRYQVEPVTRDGKVRADTVPIAPDVAGLVSEVHVVDNQPVKRGDVLFVIDRPRYRLALEQAQANLIAEQVALAQAEREDRRNRAMPDVVPAETIEQGATRVESLHTALRQATSAVNLARLNLDRTAVRAPVDGTVTNVSMQPGQWLAAGSPGLALVYGHSLRIEGYFEETKLPAIRVGDPASVYLMGVADEITGHVDSIAGGVEDRERSGNAAQLANVNPSFTWVRLAQRIPVRVAIDHLPPGVQILPGQTATVIVHPRKDGRVTHRSFPW</sequence>
<name>F1ZBL3_9SPHN</name>
<evidence type="ECO:0000313" key="9">
    <source>
        <dbReference type="Proteomes" id="UP000004728"/>
    </source>
</evidence>
<keyword evidence="4 5" id="KW-0472">Membrane</keyword>
<evidence type="ECO:0000256" key="3">
    <source>
        <dbReference type="ARBA" id="ARBA00022989"/>
    </source>
</evidence>
<dbReference type="InterPro" id="IPR058632">
    <property type="entry name" value="HH_AaeA"/>
</dbReference>
<evidence type="ECO:0000256" key="2">
    <source>
        <dbReference type="ARBA" id="ARBA00022692"/>
    </source>
</evidence>
<dbReference type="STRING" id="983920.Y88_3233"/>